<sequence>MAAAYLPIKEKIWNELEEELELKESTCGDPQGYVESFLKRYADDESTMIYQSVVMEPARKPAKLSKGSSGKIKPLTSREKKQLGLKTLEQKYSLYKPLNELWKSYMLDLLKPHPKSNCKQLSLKVLKADYHGCYLKVVGSRCQGHIGIEGIVIQETQNTFKLINDKDKMPTIPKAHSVFQFKVKDHQFTLYGNQLRYRASDRSSKKYKDKFFHELF</sequence>
<evidence type="ECO:0000256" key="1">
    <source>
        <dbReference type="ARBA" id="ARBA00002435"/>
    </source>
</evidence>
<dbReference type="EnsemblMetazoa" id="XM_003383753.3">
    <property type="protein sequence ID" value="XP_003383801.2"/>
    <property type="gene ID" value="LOC100631770"/>
</dbReference>
<dbReference type="EnsemblMetazoa" id="Aqu2.1.40928_001">
    <property type="protein sequence ID" value="Aqu2.1.40928_001"/>
    <property type="gene ID" value="Aqu2.1.40928"/>
</dbReference>
<keyword evidence="7" id="KW-0540">Nuclease</keyword>
<comment type="subcellular location">
    <subcellularLocation>
        <location evidence="2">Nucleus</location>
    </subcellularLocation>
</comment>
<dbReference type="STRING" id="400682.A0A1X7VNG4"/>
<dbReference type="PANTHER" id="PTHR13348:SF0">
    <property type="entry name" value="RIBONUCLEASE P PROTEIN SUBUNIT P29"/>
    <property type="match status" value="1"/>
</dbReference>
<dbReference type="GO" id="GO:0030677">
    <property type="term" value="C:ribonuclease P complex"/>
    <property type="evidence" value="ECO:0007669"/>
    <property type="project" value="InterPro"/>
</dbReference>
<dbReference type="GO" id="GO:0001682">
    <property type="term" value="P:tRNA 5'-leader removal"/>
    <property type="evidence" value="ECO:0007669"/>
    <property type="project" value="InterPro"/>
</dbReference>
<reference evidence="11" key="2">
    <citation type="submission" date="2017-05" db="UniProtKB">
        <authorList>
            <consortium name="EnsemblMetazoa"/>
        </authorList>
    </citation>
    <scope>IDENTIFICATION</scope>
</reference>
<evidence type="ECO:0000313" key="12">
    <source>
        <dbReference type="Proteomes" id="UP000007879"/>
    </source>
</evidence>
<protein>
    <recommendedName>
        <fullName evidence="4">Ribonuclease P protein subunit p29</fullName>
    </recommendedName>
</protein>
<dbReference type="SMART" id="SM00538">
    <property type="entry name" value="POP4"/>
    <property type="match status" value="1"/>
</dbReference>
<organism evidence="11">
    <name type="scientific">Amphimedon queenslandica</name>
    <name type="common">Sponge</name>
    <dbReference type="NCBI Taxonomy" id="400682"/>
    <lineage>
        <taxon>Eukaryota</taxon>
        <taxon>Metazoa</taxon>
        <taxon>Porifera</taxon>
        <taxon>Demospongiae</taxon>
        <taxon>Heteroscleromorpha</taxon>
        <taxon>Haplosclerida</taxon>
        <taxon>Niphatidae</taxon>
        <taxon>Amphimedon</taxon>
    </lineage>
</organism>
<dbReference type="GO" id="GO:0006364">
    <property type="term" value="P:rRNA processing"/>
    <property type="evidence" value="ECO:0007669"/>
    <property type="project" value="TreeGrafter"/>
</dbReference>
<keyword evidence="5" id="KW-0963">Cytoplasm</keyword>
<dbReference type="AlphaFoldDB" id="A0A1X7VNG4"/>
<dbReference type="HAMAP" id="MF_00754">
    <property type="entry name" value="RNase_P_1"/>
    <property type="match status" value="1"/>
</dbReference>
<evidence type="ECO:0000313" key="11">
    <source>
        <dbReference type="EnsemblMetazoa" id="Aqu2.1.40928_001"/>
    </source>
</evidence>
<keyword evidence="8" id="KW-0255">Endonuclease</keyword>
<dbReference type="GO" id="GO:0000172">
    <property type="term" value="C:ribonuclease MRP complex"/>
    <property type="evidence" value="ECO:0007669"/>
    <property type="project" value="InterPro"/>
</dbReference>
<gene>
    <name evidence="11" type="primary">100631770</name>
</gene>
<evidence type="ECO:0000256" key="4">
    <source>
        <dbReference type="ARBA" id="ARBA00016225"/>
    </source>
</evidence>
<evidence type="ECO:0000256" key="5">
    <source>
        <dbReference type="ARBA" id="ARBA00022490"/>
    </source>
</evidence>
<comment type="function">
    <text evidence="1">Component of ribonuclease P, a ribonucleoprotein complex that generates mature tRNA molecules by cleaving their 5'-ends.</text>
</comment>
<dbReference type="Pfam" id="PF01868">
    <property type="entry name" value="RNase_P-MRP_p29"/>
    <property type="match status" value="1"/>
</dbReference>
<dbReference type="SUPFAM" id="SSF101744">
    <property type="entry name" value="Rof/RNase P subunit-like"/>
    <property type="match status" value="1"/>
</dbReference>
<evidence type="ECO:0000256" key="2">
    <source>
        <dbReference type="ARBA" id="ARBA00004123"/>
    </source>
</evidence>
<evidence type="ECO:0000256" key="9">
    <source>
        <dbReference type="ARBA" id="ARBA00022801"/>
    </source>
</evidence>
<comment type="similarity">
    <text evidence="3">Belongs to the eukaryotic/archaeal RNase P protein component 1 family.</text>
</comment>
<dbReference type="InterPro" id="IPR023534">
    <property type="entry name" value="Rof/RNase_P-like"/>
</dbReference>
<keyword evidence="9" id="KW-0378">Hydrolase</keyword>
<dbReference type="InterPro" id="IPR023538">
    <property type="entry name" value="RNP1"/>
</dbReference>
<dbReference type="eggNOG" id="KOG4046">
    <property type="taxonomic scope" value="Eukaryota"/>
</dbReference>
<name>A0A1X7VNG4_AMPQE</name>
<evidence type="ECO:0000256" key="7">
    <source>
        <dbReference type="ARBA" id="ARBA00022722"/>
    </source>
</evidence>
<dbReference type="InterPro" id="IPR002730">
    <property type="entry name" value="Rpp29/RNP1"/>
</dbReference>
<dbReference type="GO" id="GO:0033204">
    <property type="term" value="F:ribonuclease P RNA binding"/>
    <property type="evidence" value="ECO:0007669"/>
    <property type="project" value="InterPro"/>
</dbReference>
<evidence type="ECO:0000256" key="3">
    <source>
        <dbReference type="ARBA" id="ARBA00006181"/>
    </source>
</evidence>
<dbReference type="Proteomes" id="UP000007879">
    <property type="component" value="Unassembled WGS sequence"/>
</dbReference>
<dbReference type="InterPro" id="IPR036980">
    <property type="entry name" value="RNase_P/MRP_Rpp29_sf"/>
</dbReference>
<accession>A0A1X7VNG4</accession>
<keyword evidence="6" id="KW-0819">tRNA processing</keyword>
<proteinExistence type="inferred from homology"/>
<evidence type="ECO:0000256" key="8">
    <source>
        <dbReference type="ARBA" id="ARBA00022759"/>
    </source>
</evidence>
<evidence type="ECO:0000256" key="6">
    <source>
        <dbReference type="ARBA" id="ARBA00022694"/>
    </source>
</evidence>
<keyword evidence="12" id="KW-1185">Reference proteome</keyword>
<dbReference type="OrthoDB" id="124041at2759"/>
<reference evidence="12" key="1">
    <citation type="journal article" date="2010" name="Nature">
        <title>The Amphimedon queenslandica genome and the evolution of animal complexity.</title>
        <authorList>
            <person name="Srivastava M."/>
            <person name="Simakov O."/>
            <person name="Chapman J."/>
            <person name="Fahey B."/>
            <person name="Gauthier M.E."/>
            <person name="Mitros T."/>
            <person name="Richards G.S."/>
            <person name="Conaco C."/>
            <person name="Dacre M."/>
            <person name="Hellsten U."/>
            <person name="Larroux C."/>
            <person name="Putnam N.H."/>
            <person name="Stanke M."/>
            <person name="Adamska M."/>
            <person name="Darling A."/>
            <person name="Degnan S.M."/>
            <person name="Oakley T.H."/>
            <person name="Plachetzki D.C."/>
            <person name="Zhai Y."/>
            <person name="Adamski M."/>
            <person name="Calcino A."/>
            <person name="Cummins S.F."/>
            <person name="Goodstein D.M."/>
            <person name="Harris C."/>
            <person name="Jackson D.J."/>
            <person name="Leys S.P."/>
            <person name="Shu S."/>
            <person name="Woodcroft B.J."/>
            <person name="Vervoort M."/>
            <person name="Kosik K.S."/>
            <person name="Manning G."/>
            <person name="Degnan B.M."/>
            <person name="Rokhsar D.S."/>
        </authorList>
    </citation>
    <scope>NUCLEOTIDE SEQUENCE [LARGE SCALE GENOMIC DNA]</scope>
</reference>
<dbReference type="GO" id="GO:0005634">
    <property type="term" value="C:nucleus"/>
    <property type="evidence" value="ECO:0007669"/>
    <property type="project" value="UniProtKB-SubCell"/>
</dbReference>
<dbReference type="InParanoid" id="A0A1X7VNG4"/>
<dbReference type="GO" id="GO:0004519">
    <property type="term" value="F:endonuclease activity"/>
    <property type="evidence" value="ECO:0007669"/>
    <property type="project" value="UniProtKB-KW"/>
</dbReference>
<comment type="subunit">
    <text evidence="10">Component of nuclear RNase P and RNase MRP ribonucleoproteins. RNase P consists of a catalytic RNA moiety and 10 different protein chains; POP1, POP4, POP5, POP7, RPP14, RPP21, RPP25, RPP30, RPP38 and RPP40. Within the RNase P complex, POP1, POP7 and RPP25 form the 'finger' subcomplex, POP5, RPP14, RPP40 and homodimeric RPP30 form the 'palm' subcomplex, and RPP21, POP4 and RPP38 form the 'wrist' subcomplex. All subunits of the RNase P complex interact with the catalytic RNA. Several subunits of RNase P are also part of the RNase MRP complex. RNase MRP consists of a catalytic RNA moiety and about 8 protein subunits; POP1, POP7, RPP25, RPP30, RPP38, RPP40 and possibly also POP4 and POP5.</text>
</comment>
<dbReference type="Gene3D" id="2.30.30.210">
    <property type="entry name" value="Ribonuclease P/MRP, subunit p29"/>
    <property type="match status" value="1"/>
</dbReference>
<evidence type="ECO:0000256" key="10">
    <source>
        <dbReference type="ARBA" id="ARBA00046486"/>
    </source>
</evidence>
<dbReference type="KEGG" id="aqu:100631770"/>
<dbReference type="PANTHER" id="PTHR13348">
    <property type="entry name" value="RIBONUCLEASE P SUBUNIT P29"/>
    <property type="match status" value="1"/>
</dbReference>
<dbReference type="GO" id="GO:0016787">
    <property type="term" value="F:hydrolase activity"/>
    <property type="evidence" value="ECO:0007669"/>
    <property type="project" value="UniProtKB-KW"/>
</dbReference>
<dbReference type="InterPro" id="IPR016848">
    <property type="entry name" value="RNase_P/MRP_Rpp29-subunit"/>
</dbReference>